<proteinExistence type="predicted"/>
<dbReference type="Proteomes" id="UP001054945">
    <property type="component" value="Unassembled WGS sequence"/>
</dbReference>
<evidence type="ECO:0000313" key="1">
    <source>
        <dbReference type="EMBL" id="GIY70607.1"/>
    </source>
</evidence>
<sequence>MAALPLRQMCLEKALTYLKTKIEVHNPHHIISALSFKVAFNMLNLHLQQVQIDLHFFHFSLQSESTFTHVTLYKFDCKAVESSSLTFKFLTAMNTDLKI</sequence>
<accession>A0AAV4VJZ4</accession>
<protein>
    <submittedName>
        <fullName evidence="1">Uncharacterized protein</fullName>
    </submittedName>
</protein>
<reference evidence="1 2" key="1">
    <citation type="submission" date="2021-06" db="EMBL/GenBank/DDBJ databases">
        <title>Caerostris extrusa draft genome.</title>
        <authorList>
            <person name="Kono N."/>
            <person name="Arakawa K."/>
        </authorList>
    </citation>
    <scope>NUCLEOTIDE SEQUENCE [LARGE SCALE GENOMIC DNA]</scope>
</reference>
<organism evidence="1 2">
    <name type="scientific">Caerostris extrusa</name>
    <name type="common">Bark spider</name>
    <name type="synonym">Caerostris bankana</name>
    <dbReference type="NCBI Taxonomy" id="172846"/>
    <lineage>
        <taxon>Eukaryota</taxon>
        <taxon>Metazoa</taxon>
        <taxon>Ecdysozoa</taxon>
        <taxon>Arthropoda</taxon>
        <taxon>Chelicerata</taxon>
        <taxon>Arachnida</taxon>
        <taxon>Araneae</taxon>
        <taxon>Araneomorphae</taxon>
        <taxon>Entelegynae</taxon>
        <taxon>Araneoidea</taxon>
        <taxon>Araneidae</taxon>
        <taxon>Caerostris</taxon>
    </lineage>
</organism>
<dbReference type="EMBL" id="BPLR01014694">
    <property type="protein sequence ID" value="GIY70607.1"/>
    <property type="molecule type" value="Genomic_DNA"/>
</dbReference>
<evidence type="ECO:0000313" key="2">
    <source>
        <dbReference type="Proteomes" id="UP001054945"/>
    </source>
</evidence>
<keyword evidence="2" id="KW-1185">Reference proteome</keyword>
<comment type="caution">
    <text evidence="1">The sequence shown here is derived from an EMBL/GenBank/DDBJ whole genome shotgun (WGS) entry which is preliminary data.</text>
</comment>
<dbReference type="AlphaFoldDB" id="A0AAV4VJZ4"/>
<gene>
    <name evidence="1" type="ORF">CEXT_641731</name>
</gene>
<name>A0AAV4VJZ4_CAEEX</name>